<reference evidence="2 3" key="2">
    <citation type="submission" date="2013-02" db="EMBL/GenBank/DDBJ databases">
        <title>The Genome Sequence of Plasmodium falciparum Tanzania (2000708).</title>
        <authorList>
            <consortium name="The Broad Institute Genome Sequencing Platform"/>
            <consortium name="The Broad Institute Genome Sequencing Center for Infectious Disease"/>
            <person name="Neafsey D."/>
            <person name="Cheeseman I."/>
            <person name="Volkman S."/>
            <person name="Adams J."/>
            <person name="Walker B."/>
            <person name="Young S.K."/>
            <person name="Zeng Q."/>
            <person name="Gargeya S."/>
            <person name="Fitzgerald M."/>
            <person name="Haas B."/>
            <person name="Abouelleil A."/>
            <person name="Alvarado L."/>
            <person name="Arachchi H.M."/>
            <person name="Berlin A.M."/>
            <person name="Chapman S.B."/>
            <person name="Dewar J."/>
            <person name="Goldberg J."/>
            <person name="Griggs A."/>
            <person name="Gujja S."/>
            <person name="Hansen M."/>
            <person name="Howarth C."/>
            <person name="Imamovic A."/>
            <person name="Larimer J."/>
            <person name="McCowan C."/>
            <person name="Murphy C."/>
            <person name="Neiman D."/>
            <person name="Pearson M."/>
            <person name="Priest M."/>
            <person name="Roberts A."/>
            <person name="Saif S."/>
            <person name="Shea T."/>
            <person name="Sisk P."/>
            <person name="Sykes S."/>
            <person name="Wortman J."/>
            <person name="Nusbaum C."/>
            <person name="Birren B."/>
        </authorList>
    </citation>
    <scope>NUCLEOTIDE SEQUENCE [LARGE SCALE GENOMIC DNA]</scope>
    <source>
        <strain evidence="3">Tanzania (2000708)</strain>
    </source>
</reference>
<protein>
    <submittedName>
        <fullName evidence="2">Uncharacterized protein</fullName>
    </submittedName>
</protein>
<keyword evidence="1" id="KW-0472">Membrane</keyword>
<organism evidence="2 3">
    <name type="scientific">Plasmodium falciparum Tanzania</name>
    <name type="common">2000708</name>
    <dbReference type="NCBI Taxonomy" id="1036725"/>
    <lineage>
        <taxon>Eukaryota</taxon>
        <taxon>Sar</taxon>
        <taxon>Alveolata</taxon>
        <taxon>Apicomplexa</taxon>
        <taxon>Aconoidasida</taxon>
        <taxon>Haemosporida</taxon>
        <taxon>Plasmodiidae</taxon>
        <taxon>Plasmodium</taxon>
        <taxon>Plasmodium (Laverania)</taxon>
    </lineage>
</organism>
<evidence type="ECO:0000313" key="3">
    <source>
        <dbReference type="Proteomes" id="UP000030708"/>
    </source>
</evidence>
<dbReference type="AlphaFoldDB" id="A0A024W3R0"/>
<accession>A0A024W3R0</accession>
<evidence type="ECO:0000313" key="2">
    <source>
        <dbReference type="EMBL" id="ETW35203.1"/>
    </source>
</evidence>
<name>A0A024W3R0_PLAFA</name>
<feature type="transmembrane region" description="Helical" evidence="1">
    <location>
        <begin position="82"/>
        <end position="102"/>
    </location>
</feature>
<gene>
    <name evidence="2" type="ORF">PFTANZ_04090</name>
</gene>
<evidence type="ECO:0000256" key="1">
    <source>
        <dbReference type="SAM" id="Phobius"/>
    </source>
</evidence>
<dbReference type="EMBL" id="KI926486">
    <property type="protein sequence ID" value="ETW35203.1"/>
    <property type="molecule type" value="Genomic_DNA"/>
</dbReference>
<dbReference type="Proteomes" id="UP000030708">
    <property type="component" value="Unassembled WGS sequence"/>
</dbReference>
<sequence length="106" mass="12927">MINLYYNIYIYNIINYIIFREKRIKKFSGRKLIYLLLAKKIKIQFANKIISCNFSEVLQFPKKLKNSKTIQFRAASIYTDKLNIRINMLYIFNVIFEFYFLINTNE</sequence>
<proteinExistence type="predicted"/>
<keyword evidence="1" id="KW-1133">Transmembrane helix</keyword>
<reference evidence="2 3" key="1">
    <citation type="submission" date="2013-02" db="EMBL/GenBank/DDBJ databases">
        <title>The Genome Annotation of Plasmodium falciparum Tanzania (2000708).</title>
        <authorList>
            <consortium name="The Broad Institute Genome Sequencing Platform"/>
            <consortium name="The Broad Institute Genome Sequencing Center for Infectious Disease"/>
            <person name="Neafsey D."/>
            <person name="Hoffman S."/>
            <person name="Volkman S."/>
            <person name="Rosenthal P."/>
            <person name="Walker B."/>
            <person name="Young S.K."/>
            <person name="Zeng Q."/>
            <person name="Gargeya S."/>
            <person name="Fitzgerald M."/>
            <person name="Haas B."/>
            <person name="Abouelleil A."/>
            <person name="Allen A.W."/>
            <person name="Alvarado L."/>
            <person name="Arachchi H.M."/>
            <person name="Berlin A.M."/>
            <person name="Chapman S.B."/>
            <person name="Gainer-Dewar J."/>
            <person name="Goldberg J."/>
            <person name="Griggs A."/>
            <person name="Gujja S."/>
            <person name="Hansen M."/>
            <person name="Howarth C."/>
            <person name="Imamovic A."/>
            <person name="Ireland A."/>
            <person name="Larimer J."/>
            <person name="McCowan C."/>
            <person name="Murphy C."/>
            <person name="Pearson M."/>
            <person name="Poon T.W."/>
            <person name="Priest M."/>
            <person name="Roberts A."/>
            <person name="Saif S."/>
            <person name="Shea T."/>
            <person name="Sisk P."/>
            <person name="Sykes S."/>
            <person name="Wortman J."/>
            <person name="Nusbaum C."/>
            <person name="Birren B."/>
        </authorList>
    </citation>
    <scope>NUCLEOTIDE SEQUENCE [LARGE SCALE GENOMIC DNA]</scope>
    <source>
        <strain evidence="3">Tanzania (2000708)</strain>
    </source>
</reference>
<keyword evidence="1" id="KW-0812">Transmembrane</keyword>